<proteinExistence type="predicted"/>
<sequence>MVNYLAIVSDMIGLAQYYEEGKRDTMDYNYQIHNADININESFNTISIFFVLTGSVTLYDKAYLGSYHKHEFFLIQPYSAPKLLINSGKVIALNINKLSFNRFSLFNWDNLELDQSKIDNFIKKELLDTIISIYEKDYFNADISIIRLINFIRLGNYYREHNLEASNPLINNVLIYINEHYKENLTLATIAEKFYVNSSYLSRVFSETMNISLIKYIRKVKIYRLAVEILSSNNHKDIWKSYGYKSYSTYLKNFQRVFSISPEAFIDNHKGTTAKNIGFPSELYSYLKNLAKHFSNN</sequence>
<organism evidence="5 6">
    <name type="scientific">Staphylococcus arlettae</name>
    <dbReference type="NCBI Taxonomy" id="29378"/>
    <lineage>
        <taxon>Bacteria</taxon>
        <taxon>Bacillati</taxon>
        <taxon>Bacillota</taxon>
        <taxon>Bacilli</taxon>
        <taxon>Bacillales</taxon>
        <taxon>Staphylococcaceae</taxon>
        <taxon>Staphylococcus</taxon>
    </lineage>
</organism>
<dbReference type="RefSeq" id="WP_232045981.1">
    <property type="nucleotide sequence ID" value="NZ_AP019698.1"/>
</dbReference>
<feature type="domain" description="HTH araC/xylS-type" evidence="4">
    <location>
        <begin position="171"/>
        <end position="268"/>
    </location>
</feature>
<evidence type="ECO:0000256" key="1">
    <source>
        <dbReference type="ARBA" id="ARBA00023015"/>
    </source>
</evidence>
<gene>
    <name evidence="5" type="primary">soxS_2</name>
    <name evidence="5" type="ORF">NCTC12413_01127</name>
</gene>
<dbReference type="Proteomes" id="UP000254956">
    <property type="component" value="Unassembled WGS sequence"/>
</dbReference>
<accession>A0A380CDT7</accession>
<dbReference type="Gene3D" id="1.10.10.60">
    <property type="entry name" value="Homeodomain-like"/>
    <property type="match status" value="1"/>
</dbReference>
<dbReference type="PROSITE" id="PS01124">
    <property type="entry name" value="HTH_ARAC_FAMILY_2"/>
    <property type="match status" value="1"/>
</dbReference>
<evidence type="ECO:0000256" key="2">
    <source>
        <dbReference type="ARBA" id="ARBA00023125"/>
    </source>
</evidence>
<dbReference type="SUPFAM" id="SSF46689">
    <property type="entry name" value="Homeodomain-like"/>
    <property type="match status" value="1"/>
</dbReference>
<dbReference type="STRING" id="1212545.SARL_03546"/>
<evidence type="ECO:0000313" key="6">
    <source>
        <dbReference type="Proteomes" id="UP000254956"/>
    </source>
</evidence>
<dbReference type="GO" id="GO:0043565">
    <property type="term" value="F:sequence-specific DNA binding"/>
    <property type="evidence" value="ECO:0007669"/>
    <property type="project" value="InterPro"/>
</dbReference>
<keyword evidence="3" id="KW-0804">Transcription</keyword>
<name>A0A380CDT7_9STAP</name>
<keyword evidence="1" id="KW-0805">Transcription regulation</keyword>
<keyword evidence="2" id="KW-0238">DNA-binding</keyword>
<dbReference type="Pfam" id="PF12833">
    <property type="entry name" value="HTH_18"/>
    <property type="match status" value="1"/>
</dbReference>
<protein>
    <submittedName>
        <fullName evidence="5">AraC family transcriptional regulator</fullName>
    </submittedName>
</protein>
<dbReference type="AlphaFoldDB" id="A0A380CDT7"/>
<dbReference type="EMBL" id="UGZE01000001">
    <property type="protein sequence ID" value="SUJ17246.1"/>
    <property type="molecule type" value="Genomic_DNA"/>
</dbReference>
<dbReference type="InterPro" id="IPR009057">
    <property type="entry name" value="Homeodomain-like_sf"/>
</dbReference>
<evidence type="ECO:0000259" key="4">
    <source>
        <dbReference type="PROSITE" id="PS01124"/>
    </source>
</evidence>
<dbReference type="InterPro" id="IPR018060">
    <property type="entry name" value="HTH_AraC"/>
</dbReference>
<evidence type="ECO:0000256" key="3">
    <source>
        <dbReference type="ARBA" id="ARBA00023163"/>
    </source>
</evidence>
<dbReference type="SMART" id="SM00342">
    <property type="entry name" value="HTH_ARAC"/>
    <property type="match status" value="1"/>
</dbReference>
<evidence type="ECO:0000313" key="5">
    <source>
        <dbReference type="EMBL" id="SUJ17246.1"/>
    </source>
</evidence>
<dbReference type="GO" id="GO:0003700">
    <property type="term" value="F:DNA-binding transcription factor activity"/>
    <property type="evidence" value="ECO:0007669"/>
    <property type="project" value="InterPro"/>
</dbReference>
<dbReference type="PANTHER" id="PTHR43280">
    <property type="entry name" value="ARAC-FAMILY TRANSCRIPTIONAL REGULATOR"/>
    <property type="match status" value="1"/>
</dbReference>
<dbReference type="PANTHER" id="PTHR43280:SF2">
    <property type="entry name" value="HTH-TYPE TRANSCRIPTIONAL REGULATOR EXSA"/>
    <property type="match status" value="1"/>
</dbReference>
<reference evidence="5 6" key="1">
    <citation type="submission" date="2018-06" db="EMBL/GenBank/DDBJ databases">
        <authorList>
            <consortium name="Pathogen Informatics"/>
            <person name="Doyle S."/>
        </authorList>
    </citation>
    <scope>NUCLEOTIDE SEQUENCE [LARGE SCALE GENOMIC DNA]</scope>
    <source>
        <strain evidence="5 6">NCTC12413</strain>
    </source>
</reference>